<feature type="domain" description="Bacillus phage SPbeta YonK" evidence="1">
    <location>
        <begin position="1"/>
        <end position="58"/>
    </location>
</feature>
<evidence type="ECO:0000259" key="1">
    <source>
        <dbReference type="Pfam" id="PF09642"/>
    </source>
</evidence>
<gene>
    <name evidence="2" type="ORF">COK72_01625</name>
</gene>
<evidence type="ECO:0000313" key="3">
    <source>
        <dbReference type="Proteomes" id="UP000226106"/>
    </source>
</evidence>
<dbReference type="RefSeq" id="WP_098392929.1">
    <property type="nucleotide sequence ID" value="NZ_NTVZ01000052.1"/>
</dbReference>
<name>A0A9X7FXT5_BACTU</name>
<organism evidence="2 3">
    <name type="scientific">Bacillus thuringiensis</name>
    <dbReference type="NCBI Taxonomy" id="1428"/>
    <lineage>
        <taxon>Bacteria</taxon>
        <taxon>Bacillati</taxon>
        <taxon>Bacillota</taxon>
        <taxon>Bacilli</taxon>
        <taxon>Bacillales</taxon>
        <taxon>Bacillaceae</taxon>
        <taxon>Bacillus</taxon>
        <taxon>Bacillus cereus group</taxon>
    </lineage>
</organism>
<accession>A0A9X7FXT5</accession>
<protein>
    <recommendedName>
        <fullName evidence="1">Bacillus phage SPbeta YonK domain-containing protein</fullName>
    </recommendedName>
</protein>
<dbReference type="Pfam" id="PF09642">
    <property type="entry name" value="YonK"/>
    <property type="match status" value="1"/>
</dbReference>
<comment type="caution">
    <text evidence="2">The sequence shown here is derived from an EMBL/GenBank/DDBJ whole genome shotgun (WGS) entry which is preliminary data.</text>
</comment>
<reference evidence="2 3" key="1">
    <citation type="submission" date="2017-09" db="EMBL/GenBank/DDBJ databases">
        <title>Large-scale bioinformatics analysis of Bacillus genomes uncovers conserved roles of natural products in bacterial physiology.</title>
        <authorList>
            <consortium name="Agbiome Team Llc"/>
            <person name="Bleich R.M."/>
            <person name="Grubbs K.J."/>
            <person name="Santa Maria K.C."/>
            <person name="Allen S.E."/>
            <person name="Farag S."/>
            <person name="Shank E.A."/>
            <person name="Bowers A."/>
        </authorList>
    </citation>
    <scope>NUCLEOTIDE SEQUENCE [LARGE SCALE GENOMIC DNA]</scope>
    <source>
        <strain evidence="2 3">AFS065400</strain>
    </source>
</reference>
<dbReference type="Proteomes" id="UP000226106">
    <property type="component" value="Unassembled WGS sequence"/>
</dbReference>
<dbReference type="EMBL" id="NVCO01000007">
    <property type="protein sequence ID" value="PFT50742.1"/>
    <property type="molecule type" value="Genomic_DNA"/>
</dbReference>
<dbReference type="InterPro" id="IPR018600">
    <property type="entry name" value="Phage_SP-beta_YonK"/>
</dbReference>
<proteinExistence type="predicted"/>
<dbReference type="AlphaFoldDB" id="A0A9X7FXT5"/>
<sequence length="67" mass="7495">MAKETHTISVKGLLDAENRIITEYDKKGVCLGDIHIDSELAKFNGAEISFTIKLDKVLNEPNDEAEY</sequence>
<dbReference type="InterPro" id="IPR037261">
    <property type="entry name" value="YonK_sf"/>
</dbReference>
<evidence type="ECO:0000313" key="2">
    <source>
        <dbReference type="EMBL" id="PFT50742.1"/>
    </source>
</evidence>
<dbReference type="Gene3D" id="6.20.120.10">
    <property type="match status" value="1"/>
</dbReference>